<gene>
    <name evidence="2" type="ORF">ACFOW6_15825</name>
</gene>
<dbReference type="EMBL" id="JBHSCW010000010">
    <property type="protein sequence ID" value="MFC4353019.1"/>
    <property type="molecule type" value="Genomic_DNA"/>
</dbReference>
<keyword evidence="3" id="KW-1185">Reference proteome</keyword>
<evidence type="ECO:0000256" key="1">
    <source>
        <dbReference type="SAM" id="MobiDB-lite"/>
    </source>
</evidence>
<name>A0ABV8UPS9_9PROT</name>
<comment type="caution">
    <text evidence="2">The sequence shown here is derived from an EMBL/GenBank/DDBJ whole genome shotgun (WGS) entry which is preliminary data.</text>
</comment>
<reference evidence="3" key="1">
    <citation type="journal article" date="2019" name="Int. J. Syst. Evol. Microbiol.">
        <title>The Global Catalogue of Microorganisms (GCM) 10K type strain sequencing project: providing services to taxonomists for standard genome sequencing and annotation.</title>
        <authorList>
            <consortium name="The Broad Institute Genomics Platform"/>
            <consortium name="The Broad Institute Genome Sequencing Center for Infectious Disease"/>
            <person name="Wu L."/>
            <person name="Ma J."/>
        </authorList>
    </citation>
    <scope>NUCLEOTIDE SEQUENCE [LARGE SCALE GENOMIC DNA]</scope>
    <source>
        <strain evidence="3">CECT 8472</strain>
    </source>
</reference>
<accession>A0ABV8UPS9</accession>
<protein>
    <submittedName>
        <fullName evidence="2">Uncharacterized protein</fullName>
    </submittedName>
</protein>
<organism evidence="2 3">
    <name type="scientific">Fodinicurvata halophila</name>
    <dbReference type="NCBI Taxonomy" id="1419723"/>
    <lineage>
        <taxon>Bacteria</taxon>
        <taxon>Pseudomonadati</taxon>
        <taxon>Pseudomonadota</taxon>
        <taxon>Alphaproteobacteria</taxon>
        <taxon>Rhodospirillales</taxon>
        <taxon>Rhodovibrionaceae</taxon>
        <taxon>Fodinicurvata</taxon>
    </lineage>
</organism>
<dbReference type="Proteomes" id="UP001595799">
    <property type="component" value="Unassembled WGS sequence"/>
</dbReference>
<proteinExistence type="predicted"/>
<dbReference type="RefSeq" id="WP_382423394.1">
    <property type="nucleotide sequence ID" value="NZ_JBHSCW010000010.1"/>
</dbReference>
<feature type="compositionally biased region" description="Basic and acidic residues" evidence="1">
    <location>
        <begin position="1"/>
        <end position="10"/>
    </location>
</feature>
<evidence type="ECO:0000313" key="3">
    <source>
        <dbReference type="Proteomes" id="UP001595799"/>
    </source>
</evidence>
<feature type="region of interest" description="Disordered" evidence="1">
    <location>
        <begin position="1"/>
        <end position="40"/>
    </location>
</feature>
<sequence length="125" mass="13920">MQDGKQDAGQRKKGQVRQGQMSHEEDVEATPEEPRDSLGELARRLSGRVAWQRMSAAATRRALGLPPPPCRERAEYEEGRLDRAAGCRRPRQGTLAYRTGFRAPRLPGTAARAAARVKQAGEERR</sequence>
<evidence type="ECO:0000313" key="2">
    <source>
        <dbReference type="EMBL" id="MFC4353019.1"/>
    </source>
</evidence>